<dbReference type="EMBL" id="MLYV02000567">
    <property type="protein sequence ID" value="PSR82975.1"/>
    <property type="molecule type" value="Genomic_DNA"/>
</dbReference>
<proteinExistence type="predicted"/>
<evidence type="ECO:0000313" key="1">
    <source>
        <dbReference type="EMBL" id="PSR82975.1"/>
    </source>
</evidence>
<gene>
    <name evidence="1" type="ORF">PHLCEN_2v5945</name>
</gene>
<dbReference type="Proteomes" id="UP000186601">
    <property type="component" value="Unassembled WGS sequence"/>
</dbReference>
<keyword evidence="2" id="KW-1185">Reference proteome</keyword>
<protein>
    <submittedName>
        <fullName evidence="1">Uncharacterized protein</fullName>
    </submittedName>
</protein>
<organism evidence="1 2">
    <name type="scientific">Hermanssonia centrifuga</name>
    <dbReference type="NCBI Taxonomy" id="98765"/>
    <lineage>
        <taxon>Eukaryota</taxon>
        <taxon>Fungi</taxon>
        <taxon>Dikarya</taxon>
        <taxon>Basidiomycota</taxon>
        <taxon>Agaricomycotina</taxon>
        <taxon>Agaricomycetes</taxon>
        <taxon>Polyporales</taxon>
        <taxon>Meruliaceae</taxon>
        <taxon>Hermanssonia</taxon>
    </lineage>
</organism>
<reference evidence="1 2" key="1">
    <citation type="submission" date="2018-02" db="EMBL/GenBank/DDBJ databases">
        <title>Genome sequence of the basidiomycete white-rot fungus Phlebia centrifuga.</title>
        <authorList>
            <person name="Granchi Z."/>
            <person name="Peng M."/>
            <person name="de Vries R.P."/>
            <person name="Hilden K."/>
            <person name="Makela M.R."/>
            <person name="Grigoriev I."/>
            <person name="Riley R."/>
        </authorList>
    </citation>
    <scope>NUCLEOTIDE SEQUENCE [LARGE SCALE GENOMIC DNA]</scope>
    <source>
        <strain evidence="1 2">FBCC195</strain>
    </source>
</reference>
<dbReference type="AlphaFoldDB" id="A0A2R6P0X4"/>
<sequence>MPAWTAMLAALELETPSQADQHSDCSHIERHWTNSRPRTFTSPVNNRNGLTFGLRVCVATPSAFLVCLRPLYKVHAISISALRLEFLIISLVGLFSHIGTTLTACFGRIFPLALPE</sequence>
<accession>A0A2R6P0X4</accession>
<evidence type="ECO:0000313" key="2">
    <source>
        <dbReference type="Proteomes" id="UP000186601"/>
    </source>
</evidence>
<comment type="caution">
    <text evidence="1">The sequence shown here is derived from an EMBL/GenBank/DDBJ whole genome shotgun (WGS) entry which is preliminary data.</text>
</comment>
<name>A0A2R6P0X4_9APHY</name>